<gene>
    <name evidence="1" type="ORF">D5R97_04525</name>
</gene>
<keyword evidence="1" id="KW-0808">Transferase</keyword>
<dbReference type="GO" id="GO:0032259">
    <property type="term" value="P:methylation"/>
    <property type="evidence" value="ECO:0007669"/>
    <property type="project" value="UniProtKB-KW"/>
</dbReference>
<organism evidence="1 2">
    <name type="scientific">Candidatus Syntrophonatronum acetioxidans</name>
    <dbReference type="NCBI Taxonomy" id="1795816"/>
    <lineage>
        <taxon>Bacteria</taxon>
        <taxon>Bacillati</taxon>
        <taxon>Bacillota</taxon>
        <taxon>Clostridia</taxon>
        <taxon>Eubacteriales</taxon>
        <taxon>Syntrophomonadaceae</taxon>
        <taxon>Candidatus Syntrophonatronum</taxon>
    </lineage>
</organism>
<reference evidence="1 2" key="1">
    <citation type="submission" date="2018-08" db="EMBL/GenBank/DDBJ databases">
        <title>The metabolism and importance of syntrophic acetate oxidation coupled to methane or sulfide production in haloalkaline environments.</title>
        <authorList>
            <person name="Timmers P.H.A."/>
            <person name="Vavourakis C.D."/>
            <person name="Sorokin D.Y."/>
            <person name="Sinninghe Damste J.S."/>
            <person name="Muyzer G."/>
            <person name="Stams A.J.M."/>
            <person name="Plugge C.M."/>
        </authorList>
    </citation>
    <scope>NUCLEOTIDE SEQUENCE [LARGE SCALE GENOMIC DNA]</scope>
    <source>
        <strain evidence="1">MSAO_Bac1</strain>
    </source>
</reference>
<dbReference type="Gene3D" id="3.40.50.150">
    <property type="entry name" value="Vaccinia Virus protein VP39"/>
    <property type="match status" value="1"/>
</dbReference>
<keyword evidence="1" id="KW-0489">Methyltransferase</keyword>
<evidence type="ECO:0000313" key="1">
    <source>
        <dbReference type="EMBL" id="RQD76361.1"/>
    </source>
</evidence>
<protein>
    <submittedName>
        <fullName evidence="1">Class I SAM-dependent methyltransferase</fullName>
    </submittedName>
</protein>
<proteinExistence type="predicted"/>
<comment type="caution">
    <text evidence="1">The sequence shown here is derived from an EMBL/GenBank/DDBJ whole genome shotgun (WGS) entry which is preliminary data.</text>
</comment>
<dbReference type="SUPFAM" id="SSF53335">
    <property type="entry name" value="S-adenosyl-L-methionine-dependent methyltransferases"/>
    <property type="match status" value="1"/>
</dbReference>
<dbReference type="AlphaFoldDB" id="A0A424YF84"/>
<dbReference type="InterPro" id="IPR029063">
    <property type="entry name" value="SAM-dependent_MTases_sf"/>
</dbReference>
<dbReference type="Pfam" id="PF13489">
    <property type="entry name" value="Methyltransf_23"/>
    <property type="match status" value="1"/>
</dbReference>
<evidence type="ECO:0000313" key="2">
    <source>
        <dbReference type="Proteomes" id="UP000285138"/>
    </source>
</evidence>
<name>A0A424YF84_9FIRM</name>
<accession>A0A424YF84</accession>
<dbReference type="EMBL" id="QZAA01000120">
    <property type="protein sequence ID" value="RQD76361.1"/>
    <property type="molecule type" value="Genomic_DNA"/>
</dbReference>
<dbReference type="Proteomes" id="UP000285138">
    <property type="component" value="Unassembled WGS sequence"/>
</dbReference>
<sequence>MWFNEMKQGLLGRQIQMGKNKQGKCLLCQSTSTDFSCDGKIYFHCPECDLIFLDPFFRPPREEEKKRYESHQNSLDNEGYVEMFEKFMEKAVLPFFSPPCLALDFGCGPEPVLKVLLERKGITTEIYDPFFAPKKFSSKNKYDLITCTEVLEHVFEPLKTWDFFLNHLKKEGCLSLMTLLHPSPDKFREWWYKNDLTHVTFYSLKTFQWIENKFPLKILYTDNKNTLVMKKLKITRYPD</sequence>
<dbReference type="GO" id="GO:0008168">
    <property type="term" value="F:methyltransferase activity"/>
    <property type="evidence" value="ECO:0007669"/>
    <property type="project" value="UniProtKB-KW"/>
</dbReference>